<keyword evidence="2" id="KW-0254">Endocytosis</keyword>
<dbReference type="Pfam" id="PF10291">
    <property type="entry name" value="muHD"/>
    <property type="match status" value="1"/>
</dbReference>
<gene>
    <name evidence="6" type="primary">fcho1</name>
</gene>
<dbReference type="PROSITE" id="PS51072">
    <property type="entry name" value="MHD"/>
    <property type="match status" value="1"/>
</dbReference>
<evidence type="ECO:0000313" key="7">
    <source>
        <dbReference type="Proteomes" id="UP000005226"/>
    </source>
</evidence>
<proteinExistence type="predicted"/>
<dbReference type="AlphaFoldDB" id="H2RY46"/>
<dbReference type="GO" id="GO:0030136">
    <property type="term" value="C:clathrin-coated vesicle"/>
    <property type="evidence" value="ECO:0007669"/>
    <property type="project" value="TreeGrafter"/>
</dbReference>
<dbReference type="InterPro" id="IPR027267">
    <property type="entry name" value="AH/BAR_dom_sf"/>
</dbReference>
<name>H2RY46_TAKRU</name>
<evidence type="ECO:0000256" key="3">
    <source>
        <dbReference type="ARBA" id="ARBA00023054"/>
    </source>
</evidence>
<reference evidence="6" key="3">
    <citation type="submission" date="2025-09" db="UniProtKB">
        <authorList>
            <consortium name="Ensembl"/>
        </authorList>
    </citation>
    <scope>IDENTIFICATION</scope>
</reference>
<dbReference type="eggNOG" id="KOG2398">
    <property type="taxonomic scope" value="Eukaryota"/>
</dbReference>
<dbReference type="SUPFAM" id="SSF103657">
    <property type="entry name" value="BAR/IMD domain-like"/>
    <property type="match status" value="1"/>
</dbReference>
<feature type="domain" description="MHD" evidence="5">
    <location>
        <begin position="461"/>
        <end position="728"/>
    </location>
</feature>
<dbReference type="Gene3D" id="1.20.1270.60">
    <property type="entry name" value="Arfaptin homology (AH) domain/BAR domain"/>
    <property type="match status" value="1"/>
</dbReference>
<dbReference type="InterPro" id="IPR018808">
    <property type="entry name" value="Muniscin_C"/>
</dbReference>
<comment type="subcellular location">
    <subcellularLocation>
        <location evidence="1">Membrane</location>
        <location evidence="1">Clathrin-coated pit</location>
        <topology evidence="1">Peripheral membrane protein</topology>
        <orientation evidence="1">Cytoplasmic side</orientation>
    </subcellularLocation>
</comment>
<evidence type="ECO:0000256" key="1">
    <source>
        <dbReference type="ARBA" id="ARBA00004283"/>
    </source>
</evidence>
<keyword evidence="3" id="KW-0175">Coiled coil</keyword>
<evidence type="ECO:0000256" key="2">
    <source>
        <dbReference type="ARBA" id="ARBA00022583"/>
    </source>
</evidence>
<dbReference type="GO" id="GO:0005886">
    <property type="term" value="C:plasma membrane"/>
    <property type="evidence" value="ECO:0007669"/>
    <property type="project" value="TreeGrafter"/>
</dbReference>
<dbReference type="InterPro" id="IPR036168">
    <property type="entry name" value="AP2_Mu_C_sf"/>
</dbReference>
<accession>H2RY46</accession>
<reference evidence="6" key="2">
    <citation type="submission" date="2025-08" db="UniProtKB">
        <authorList>
            <consortium name="Ensembl"/>
        </authorList>
    </citation>
    <scope>IDENTIFICATION</scope>
</reference>
<evidence type="ECO:0000259" key="5">
    <source>
        <dbReference type="PROSITE" id="PS51072"/>
    </source>
</evidence>
<dbReference type="GO" id="GO:0005905">
    <property type="term" value="C:clathrin-coated pit"/>
    <property type="evidence" value="ECO:0007669"/>
    <property type="project" value="UniProtKB-SubCell"/>
</dbReference>
<dbReference type="Ensembl" id="ENSTRUT00000005096.3">
    <property type="protein sequence ID" value="ENSTRUP00000005066.3"/>
    <property type="gene ID" value="ENSTRUG00000009109.3"/>
</dbReference>
<keyword evidence="4" id="KW-0168">Coated pit</keyword>
<reference evidence="6 7" key="1">
    <citation type="journal article" date="2011" name="Genome Biol. Evol.">
        <title>Integration of the genetic map and genome assembly of fugu facilitates insights into distinct features of genome evolution in teleosts and mammals.</title>
        <authorList>
            <person name="Kai W."/>
            <person name="Kikuchi K."/>
            <person name="Tohari S."/>
            <person name="Chew A.K."/>
            <person name="Tay A."/>
            <person name="Fujiwara A."/>
            <person name="Hosoya S."/>
            <person name="Suetake H."/>
            <person name="Naruse K."/>
            <person name="Brenner S."/>
            <person name="Suzuki Y."/>
            <person name="Venkatesh B."/>
        </authorList>
    </citation>
    <scope>NUCLEOTIDE SEQUENCE [LARGE SCALE GENOMIC DNA]</scope>
</reference>
<dbReference type="Proteomes" id="UP000005226">
    <property type="component" value="Chromosome 20"/>
</dbReference>
<organism evidence="6 7">
    <name type="scientific">Takifugu rubripes</name>
    <name type="common">Japanese pufferfish</name>
    <name type="synonym">Fugu rubripes</name>
    <dbReference type="NCBI Taxonomy" id="31033"/>
    <lineage>
        <taxon>Eukaryota</taxon>
        <taxon>Metazoa</taxon>
        <taxon>Chordata</taxon>
        <taxon>Craniata</taxon>
        <taxon>Vertebrata</taxon>
        <taxon>Euteleostomi</taxon>
        <taxon>Actinopterygii</taxon>
        <taxon>Neopterygii</taxon>
        <taxon>Teleostei</taxon>
        <taxon>Neoteleostei</taxon>
        <taxon>Acanthomorphata</taxon>
        <taxon>Eupercaria</taxon>
        <taxon>Tetraodontiformes</taxon>
        <taxon>Tetradontoidea</taxon>
        <taxon>Tetraodontidae</taxon>
        <taxon>Takifugu</taxon>
    </lineage>
</organism>
<dbReference type="SUPFAM" id="SSF49447">
    <property type="entry name" value="Second domain of Mu2 adaptin subunit (ap50) of ap2 adaptor"/>
    <property type="match status" value="1"/>
</dbReference>
<dbReference type="HOGENOM" id="CLU_062036_0_0_1"/>
<dbReference type="InterPro" id="IPR028565">
    <property type="entry name" value="MHD"/>
</dbReference>
<evidence type="ECO:0000313" key="6">
    <source>
        <dbReference type="Ensembl" id="ENSTRUP00000005066.3"/>
    </source>
</evidence>
<evidence type="ECO:0000256" key="4">
    <source>
        <dbReference type="ARBA" id="ARBA00023176"/>
    </source>
</evidence>
<dbReference type="Pfam" id="PF22699">
    <property type="entry name" value="GMIP-like_FCH"/>
    <property type="match status" value="1"/>
</dbReference>
<dbReference type="GO" id="GO:0072583">
    <property type="term" value="P:clathrin-dependent endocytosis"/>
    <property type="evidence" value="ECO:0007669"/>
    <property type="project" value="TreeGrafter"/>
</dbReference>
<dbReference type="PANTHER" id="PTHR23065">
    <property type="entry name" value="PROLINE-SERINE-THREONINE PHOSPHATASE INTERACTING PROTEIN 1"/>
    <property type="match status" value="1"/>
</dbReference>
<dbReference type="PANTHER" id="PTHR23065:SF6">
    <property type="entry name" value="F-BAR DOMAIN ONLY PROTEIN 1"/>
    <property type="match status" value="1"/>
</dbReference>
<sequence>MVCCVCLMPCQGEKNAGFDVLYHNMKHGQLATKDLRESAWEVVTFAPMWDVFRVSSDKLALCHQELMRKMNDLIRDINKYGEEQVKIHRKTKEEMAGTVEAVQALQVQSGHLQKSKEVYHAKCLELDRLRKEGAPLKELEKAELKSKKAAESFALCIEKHNRVGAEFEQKMSESSLKFQGIEETHLRQMKQLIKGYSHSIEDTHVQVGQVHEEFKQNVENIGIENLIQKFAELKGTGKDKPALAGFEDYITALAPEGGKKSRAKAFRIPGLGKRDKESAAFLLDPPAVRCSEEKENNFYSSDSDFDDEEPKKFNIQIRPVANSNRSNTAATEKELKATVGTLTLPPNRGVGPLFMDILQSRRHEDEFSALNRTKHDAAIILMSFKLLITDKIFSLKPCNVFKCLHQMLPSRPTPPPQRMLRIPAWIRPPIRPSAPPPSLPVGRLVHLSRGPSPISLSTQEAWPVAAAITEYINAYFKGGQHNRCLVKITGDLTMSFPAGIIRIFTANPNVPVLSFRLVNISRIDHFLPNQKLLYSDPSQSDPDTRDFWFNMQALQLHLQREAEANPHASYYNVGIIKYQLSSQDPGRAPLLLSAECQRSGTVTRVSLDYHCCPATAPSTQLTTVQVLLPLDHTATDLQCQPPASWNADERRLLWKLPNLSPTNHSKGSGTLCASWQCLEVPCGPPPSLAVQFVGSGTSLSGVDVELVGGRYRMSLVKKRFATGKYMAGCSL</sequence>
<dbReference type="InterPro" id="IPR054713">
    <property type="entry name" value="GMIP/FCHO2-like_FCH"/>
</dbReference>
<dbReference type="GO" id="GO:0048268">
    <property type="term" value="P:clathrin coat assembly"/>
    <property type="evidence" value="ECO:0007669"/>
    <property type="project" value="TreeGrafter"/>
</dbReference>
<dbReference type="CDD" id="cd09268">
    <property type="entry name" value="FCHo1_MHD"/>
    <property type="match status" value="1"/>
</dbReference>
<protein>
    <submittedName>
        <fullName evidence="6">FCH and mu domain containing endocytic adaptor 1</fullName>
    </submittedName>
</protein>
<keyword evidence="7" id="KW-1185">Reference proteome</keyword>
<keyword evidence="4" id="KW-0472">Membrane</keyword>
<dbReference type="GeneTree" id="ENSGT00940000160489"/>